<feature type="transmembrane region" description="Helical" evidence="6">
    <location>
        <begin position="739"/>
        <end position="757"/>
    </location>
</feature>
<dbReference type="Gene3D" id="3.30.200.20">
    <property type="entry name" value="Phosphorylase Kinase, domain 1"/>
    <property type="match status" value="1"/>
</dbReference>
<dbReference type="InterPro" id="IPR011009">
    <property type="entry name" value="Kinase-like_dom_sf"/>
</dbReference>
<feature type="region of interest" description="Disordered" evidence="5">
    <location>
        <begin position="517"/>
        <end position="537"/>
    </location>
</feature>
<keyword evidence="10" id="KW-1185">Reference proteome</keyword>
<dbReference type="SUPFAM" id="SSF103473">
    <property type="entry name" value="MFS general substrate transporter"/>
    <property type="match status" value="1"/>
</dbReference>
<dbReference type="GO" id="GO:0004672">
    <property type="term" value="F:protein kinase activity"/>
    <property type="evidence" value="ECO:0007669"/>
    <property type="project" value="InterPro"/>
</dbReference>
<dbReference type="GO" id="GO:0005524">
    <property type="term" value="F:ATP binding"/>
    <property type="evidence" value="ECO:0007669"/>
    <property type="project" value="UniProtKB-KW"/>
</dbReference>
<dbReference type="SMART" id="SM00220">
    <property type="entry name" value="S_TKc"/>
    <property type="match status" value="1"/>
</dbReference>
<dbReference type="InterPro" id="IPR008271">
    <property type="entry name" value="Ser/Thr_kinase_AS"/>
</dbReference>
<evidence type="ECO:0000259" key="8">
    <source>
        <dbReference type="PROSITE" id="PS50850"/>
    </source>
</evidence>
<dbReference type="GO" id="GO:0022857">
    <property type="term" value="F:transmembrane transporter activity"/>
    <property type="evidence" value="ECO:0007669"/>
    <property type="project" value="InterPro"/>
</dbReference>
<dbReference type="Pfam" id="PF07690">
    <property type="entry name" value="MFS_1"/>
    <property type="match status" value="1"/>
</dbReference>
<dbReference type="Pfam" id="PF09759">
    <property type="entry name" value="Atx10homo_assoc"/>
    <property type="match status" value="1"/>
</dbReference>
<dbReference type="PANTHER" id="PTHR24347">
    <property type="entry name" value="SERINE/THREONINE-PROTEIN KINASE"/>
    <property type="match status" value="1"/>
</dbReference>
<evidence type="ECO:0000313" key="10">
    <source>
        <dbReference type="Proteomes" id="UP000242875"/>
    </source>
</evidence>
<dbReference type="Gene3D" id="1.20.1250.20">
    <property type="entry name" value="MFS general substrate transporter like domains"/>
    <property type="match status" value="2"/>
</dbReference>
<dbReference type="InterPro" id="IPR000719">
    <property type="entry name" value="Prot_kinase_dom"/>
</dbReference>
<dbReference type="PROSITE" id="PS50011">
    <property type="entry name" value="PROTEIN_KINASE_DOM"/>
    <property type="match status" value="1"/>
</dbReference>
<feature type="transmembrane region" description="Helical" evidence="6">
    <location>
        <begin position="796"/>
        <end position="816"/>
    </location>
</feature>
<feature type="transmembrane region" description="Helical" evidence="6">
    <location>
        <begin position="911"/>
        <end position="930"/>
    </location>
</feature>
<feature type="transmembrane region" description="Helical" evidence="6">
    <location>
        <begin position="1002"/>
        <end position="1024"/>
    </location>
</feature>
<feature type="transmembrane region" description="Helical" evidence="6">
    <location>
        <begin position="763"/>
        <end position="784"/>
    </location>
</feature>
<gene>
    <name evidence="9" type="ORF">BZG36_00733</name>
</gene>
<keyword evidence="6" id="KW-0812">Transmembrane</keyword>
<feature type="domain" description="Major facilitator superfamily (MFS) profile" evidence="8">
    <location>
        <begin position="672"/>
        <end position="1051"/>
    </location>
</feature>
<feature type="transmembrane region" description="Helical" evidence="6">
    <location>
        <begin position="966"/>
        <end position="990"/>
    </location>
</feature>
<feature type="domain" description="Protein kinase" evidence="7">
    <location>
        <begin position="1009"/>
        <end position="1290"/>
    </location>
</feature>
<accession>A0A261Y6V3</accession>
<dbReference type="Proteomes" id="UP000242875">
    <property type="component" value="Unassembled WGS sequence"/>
</dbReference>
<evidence type="ECO:0000259" key="7">
    <source>
        <dbReference type="PROSITE" id="PS50011"/>
    </source>
</evidence>
<dbReference type="InterPro" id="IPR019156">
    <property type="entry name" value="Ataxin-10_domain"/>
</dbReference>
<feature type="transmembrane region" description="Helical" evidence="6">
    <location>
        <begin position="874"/>
        <end position="899"/>
    </location>
</feature>
<dbReference type="SUPFAM" id="SSF48371">
    <property type="entry name" value="ARM repeat"/>
    <property type="match status" value="1"/>
</dbReference>
<dbReference type="PROSITE" id="PS00108">
    <property type="entry name" value="PROTEIN_KINASE_ST"/>
    <property type="match status" value="1"/>
</dbReference>
<feature type="region of interest" description="Disordered" evidence="5">
    <location>
        <begin position="621"/>
        <end position="654"/>
    </location>
</feature>
<dbReference type="Gene3D" id="1.10.510.10">
    <property type="entry name" value="Transferase(Phosphotransferase) domain 1"/>
    <property type="match status" value="1"/>
</dbReference>
<dbReference type="SUPFAM" id="SSF56112">
    <property type="entry name" value="Protein kinase-like (PK-like)"/>
    <property type="match status" value="1"/>
</dbReference>
<comment type="subcellular location">
    <subcellularLocation>
        <location evidence="1">Membrane</location>
        <topology evidence="1">Multi-pass membrane protein</topology>
    </subcellularLocation>
</comment>
<keyword evidence="6" id="KW-1133">Transmembrane helix</keyword>
<dbReference type="InterPro" id="IPR036259">
    <property type="entry name" value="MFS_trans_sf"/>
</dbReference>
<dbReference type="InterPro" id="IPR020846">
    <property type="entry name" value="MFS_dom"/>
</dbReference>
<dbReference type="OrthoDB" id="6509908at2759"/>
<dbReference type="CDD" id="cd17352">
    <property type="entry name" value="MFS_MCT_SLC16"/>
    <property type="match status" value="1"/>
</dbReference>
<dbReference type="GO" id="GO:0016020">
    <property type="term" value="C:membrane"/>
    <property type="evidence" value="ECO:0007669"/>
    <property type="project" value="UniProtKB-SubCell"/>
</dbReference>
<organism evidence="9 10">
    <name type="scientific">Bifiguratus adelaidae</name>
    <dbReference type="NCBI Taxonomy" id="1938954"/>
    <lineage>
        <taxon>Eukaryota</taxon>
        <taxon>Fungi</taxon>
        <taxon>Fungi incertae sedis</taxon>
        <taxon>Mucoromycota</taxon>
        <taxon>Mucoromycotina</taxon>
        <taxon>Endogonomycetes</taxon>
        <taxon>Endogonales</taxon>
        <taxon>Endogonales incertae sedis</taxon>
        <taxon>Bifiguratus</taxon>
    </lineage>
</organism>
<evidence type="ECO:0000256" key="3">
    <source>
        <dbReference type="ARBA" id="ARBA00022840"/>
    </source>
</evidence>
<name>A0A261Y6V3_9FUNG</name>
<dbReference type="FunFam" id="1.10.510.10:FF:000571">
    <property type="entry name" value="Maternal embryonic leucine zipper kinase"/>
    <property type="match status" value="1"/>
</dbReference>
<evidence type="ECO:0000313" key="9">
    <source>
        <dbReference type="EMBL" id="OZJ06380.1"/>
    </source>
</evidence>
<dbReference type="Pfam" id="PF00069">
    <property type="entry name" value="Pkinase"/>
    <property type="match status" value="1"/>
</dbReference>
<keyword evidence="3" id="KW-0067">ATP-binding</keyword>
<keyword evidence="2" id="KW-0547">Nucleotide-binding</keyword>
<proteinExistence type="predicted"/>
<keyword evidence="6" id="KW-0472">Membrane</keyword>
<feature type="transmembrane region" description="Helical" evidence="6">
    <location>
        <begin position="828"/>
        <end position="848"/>
    </location>
</feature>
<evidence type="ECO:0000256" key="1">
    <source>
        <dbReference type="ARBA" id="ARBA00004141"/>
    </source>
</evidence>
<dbReference type="CDD" id="cd05117">
    <property type="entry name" value="STKc_CAMK"/>
    <property type="match status" value="1"/>
</dbReference>
<sequence length="1363" mass="150738">MAELAGYVIPLVTRYSTVPADQSPQDVRQLLEELPKAIERARSDTSFRAYFATGPSLGQTSENRGAWTALASALTKATTAPIEQEVSLYLLRLCRNLLAHAPENQACACAAGIHECAENLIKMYEMHTDPEALMLVKTAAQVIANELTANDAVQDVLWERFFVKRHMVDFKRLLNYKEDVGFVTLMILLNLIQARPQRRRDLMTSEGGKEVIRQILDSMEDLSSSESSRQFELSFKILGSLIDDGLFVSLLNDARDNGHKSTKDISSSLHALLKVFDAKIYQSQSQNDGRETEPNLETCQALIPLFKTISSQVIKLMHQLYPASTNVIISADAVSTSPSTSSISIDDTSILYSTLILLLQIFGYRHFASSDKETEAIRQCWMDQGLIQALLGLLKEADQTLPRLTKSMSSQGLQEGDVGQGLAGFANVKRDVVKIIGNVANGSKQVQDMASVREEGGLLLILNQCNIDDRNPYIREYAILAIRNLVINNPQNQAFIRDLQPIETQQHPVLQELGIRTDLTPDGHGASNEGQDDADRLQERDLQVPDDKGKHNRQDLLDVAGYGHGECTGLFVGGKGDDVEKEGHNAVDQEGQKEAPGHLSVNKGTDLMEFAREDTASVTRTDGTLVDEADAEKQSHAPQEYGVDGHGGGEGPELHALDDEDLPDGGLKAWSVIVGAWCIIFVSFGTFNAFGSFADYLITHQLSNVSPSTISWIGSLQIFLIYIGGLVLGYLFDVYGTRVMNIIGTVFLLLGMFMFSLCDQYWQAFLALGVCTGIGQMFLFTPTNSAGTTWFRKKRGLAMGIVASGSSLGGMTFPILVNNLFNRLSFGWTIRCMAFVQLLLLLIGNPLVSRRTPKQHPDRSLPKRKIIDLDGFKIKAYTFFCIGCFFLNLGLYTPFFYIQQYAGALGVDTNLAFYLLPIMNAASAVGRILPGYIADRVGRYNLIGPFCIIAGLLQLVFWPFCETFAHLVGFAILYGIFSGAFICLINPCIAQICPVEFVGSRLGMIFACSAIAALVGTPIAGAILAAQNGAYLGVQLYSGIIAVVGGVPQLETGVHYAVKVINKSLMRGREYMVRNEIDVLRKISMGHPNVLSMVDFFETTHNLYLVTDLALGGELFDRICAKGSYYEKDAAQIIRTVCSAVEHLHKNGVVHRDLKPENLLFRTTAEDADLLIADFGLARIIDSEAFHILTTTCGTPGYMAPEIFKRSGHGKPVDMWAIGVVAYFLMCGYTPFDEEDSADERNAIMHGDYDFDDEWWKGISSEAKDFINHLLVVDPQGRMTATQALQHPWLVYHAEDREQKEEKDLLPNITNNYNFNPRRTLKRTINLVGATVSLARGIYHDGIDLEQWKPVPETDPMQVFHRQ</sequence>
<feature type="region of interest" description="Disordered" evidence="5">
    <location>
        <begin position="575"/>
        <end position="600"/>
    </location>
</feature>
<dbReference type="Gene3D" id="1.25.10.10">
    <property type="entry name" value="Leucine-rich Repeat Variant"/>
    <property type="match status" value="1"/>
</dbReference>
<dbReference type="InterPro" id="IPR011701">
    <property type="entry name" value="MFS"/>
</dbReference>
<dbReference type="EMBL" id="MVBO01000004">
    <property type="protein sequence ID" value="OZJ06380.1"/>
    <property type="molecule type" value="Genomic_DNA"/>
</dbReference>
<dbReference type="InterPro" id="IPR011989">
    <property type="entry name" value="ARM-like"/>
</dbReference>
<feature type="compositionally biased region" description="Basic and acidic residues" evidence="5">
    <location>
        <begin position="575"/>
        <end position="596"/>
    </location>
</feature>
<dbReference type="InterPro" id="IPR016024">
    <property type="entry name" value="ARM-type_fold"/>
</dbReference>
<evidence type="ECO:0000256" key="4">
    <source>
        <dbReference type="ARBA" id="ARBA00044805"/>
    </source>
</evidence>
<evidence type="ECO:0000256" key="5">
    <source>
        <dbReference type="SAM" id="MobiDB-lite"/>
    </source>
</evidence>
<evidence type="ECO:0000256" key="6">
    <source>
        <dbReference type="SAM" id="Phobius"/>
    </source>
</evidence>
<comment type="caution">
    <text evidence="9">The sequence shown here is derived from an EMBL/GenBank/DDBJ whole genome shotgun (WGS) entry which is preliminary data.</text>
</comment>
<evidence type="ECO:0000256" key="2">
    <source>
        <dbReference type="ARBA" id="ARBA00022741"/>
    </source>
</evidence>
<reference evidence="9 10" key="1">
    <citation type="journal article" date="2017" name="Mycologia">
        <title>Bifiguratus adelaidae, gen. et sp. nov., a new member of Mucoromycotina in endophytic and soil-dwelling habitats.</title>
        <authorList>
            <person name="Torres-Cruz T.J."/>
            <person name="Billingsley Tobias T.L."/>
            <person name="Almatruk M."/>
            <person name="Hesse C."/>
            <person name="Kuske C.R."/>
            <person name="Desiro A."/>
            <person name="Benucci G.M."/>
            <person name="Bonito G."/>
            <person name="Stajich J.E."/>
            <person name="Dunlap C."/>
            <person name="Arnold A.E."/>
            <person name="Porras-Alfaro A."/>
        </authorList>
    </citation>
    <scope>NUCLEOTIDE SEQUENCE [LARGE SCALE GENOMIC DNA]</scope>
    <source>
        <strain evidence="9 10">AZ0501</strain>
    </source>
</reference>
<dbReference type="PROSITE" id="PS50850">
    <property type="entry name" value="MFS"/>
    <property type="match status" value="1"/>
</dbReference>
<feature type="transmembrane region" description="Helical" evidence="6">
    <location>
        <begin position="710"/>
        <end position="732"/>
    </location>
</feature>
<feature type="transmembrane region" description="Helical" evidence="6">
    <location>
        <begin position="942"/>
        <end position="960"/>
    </location>
</feature>
<protein>
    <recommendedName>
        <fullName evidence="4">Copper transport protein 86</fullName>
    </recommendedName>
</protein>